<dbReference type="Pfam" id="PF07291">
    <property type="entry name" value="MauE"/>
    <property type="match status" value="1"/>
</dbReference>
<keyword evidence="8" id="KW-1185">Reference proteome</keyword>
<protein>
    <recommendedName>
        <fullName evidence="6">Methylamine utilisation protein MauE domain-containing protein</fullName>
    </recommendedName>
</protein>
<keyword evidence="2 5" id="KW-0812">Transmembrane</keyword>
<evidence type="ECO:0000313" key="7">
    <source>
        <dbReference type="EMBL" id="MDA3615942.1"/>
    </source>
</evidence>
<organism evidence="7 8">
    <name type="scientific">Polluticaenibacter yanchengensis</name>
    <dbReference type="NCBI Taxonomy" id="3014562"/>
    <lineage>
        <taxon>Bacteria</taxon>
        <taxon>Pseudomonadati</taxon>
        <taxon>Bacteroidota</taxon>
        <taxon>Chitinophagia</taxon>
        <taxon>Chitinophagales</taxon>
        <taxon>Chitinophagaceae</taxon>
        <taxon>Polluticaenibacter</taxon>
    </lineage>
</organism>
<proteinExistence type="predicted"/>
<name>A0ABT4UNL2_9BACT</name>
<comment type="subcellular location">
    <subcellularLocation>
        <location evidence="1">Membrane</location>
        <topology evidence="1">Multi-pass membrane protein</topology>
    </subcellularLocation>
</comment>
<evidence type="ECO:0000256" key="4">
    <source>
        <dbReference type="ARBA" id="ARBA00023136"/>
    </source>
</evidence>
<comment type="caution">
    <text evidence="7">The sequence shown here is derived from an EMBL/GenBank/DDBJ whole genome shotgun (WGS) entry which is preliminary data.</text>
</comment>
<feature type="domain" description="Methylamine utilisation protein MauE" evidence="6">
    <location>
        <begin position="15"/>
        <end position="141"/>
    </location>
</feature>
<evidence type="ECO:0000256" key="3">
    <source>
        <dbReference type="ARBA" id="ARBA00022989"/>
    </source>
</evidence>
<evidence type="ECO:0000256" key="1">
    <source>
        <dbReference type="ARBA" id="ARBA00004141"/>
    </source>
</evidence>
<keyword evidence="3 5" id="KW-1133">Transmembrane helix</keyword>
<accession>A0ABT4UNL2</accession>
<evidence type="ECO:0000259" key="6">
    <source>
        <dbReference type="Pfam" id="PF07291"/>
    </source>
</evidence>
<feature type="transmembrane region" description="Helical" evidence="5">
    <location>
        <begin position="16"/>
        <end position="33"/>
    </location>
</feature>
<dbReference type="RefSeq" id="WP_407032270.1">
    <property type="nucleotide sequence ID" value="NZ_JAQGEF010000019.1"/>
</dbReference>
<dbReference type="EMBL" id="JAQGEF010000019">
    <property type="protein sequence ID" value="MDA3615942.1"/>
    <property type="molecule type" value="Genomic_DNA"/>
</dbReference>
<feature type="transmembrane region" description="Helical" evidence="5">
    <location>
        <begin position="126"/>
        <end position="144"/>
    </location>
</feature>
<sequence>MKPKLSFSALNKQESLLFIILFILLVLWIPVTIDKVSNFASFKYSILQQPFPDWLGLILIYSLPIVELIIVICLVIEKFRKIGLLISSLLMAVFSGYIGIGLLGYWEKLPCGCGSVISGMTWKQHFFFNLTFLLISGLGLYLWYKLRHRNAGREPIEGGSAKRRINSIV</sequence>
<gene>
    <name evidence="7" type="ORF">O3P16_14100</name>
</gene>
<dbReference type="Proteomes" id="UP001210231">
    <property type="component" value="Unassembled WGS sequence"/>
</dbReference>
<evidence type="ECO:0000313" key="8">
    <source>
        <dbReference type="Proteomes" id="UP001210231"/>
    </source>
</evidence>
<dbReference type="InterPro" id="IPR009908">
    <property type="entry name" value="Methylamine_util_MauE"/>
</dbReference>
<evidence type="ECO:0000256" key="2">
    <source>
        <dbReference type="ARBA" id="ARBA00022692"/>
    </source>
</evidence>
<evidence type="ECO:0000256" key="5">
    <source>
        <dbReference type="SAM" id="Phobius"/>
    </source>
</evidence>
<reference evidence="7 8" key="1">
    <citation type="submission" date="2022-12" db="EMBL/GenBank/DDBJ databases">
        <title>Chitinophagaceae gen. sp. nov., a new member of the family Chitinophagaceae, isolated from soil in a chemical factory.</title>
        <authorList>
            <person name="Ke Z."/>
        </authorList>
    </citation>
    <scope>NUCLEOTIDE SEQUENCE [LARGE SCALE GENOMIC DNA]</scope>
    <source>
        <strain evidence="7 8">LY-5</strain>
    </source>
</reference>
<keyword evidence="4 5" id="KW-0472">Membrane</keyword>
<feature type="transmembrane region" description="Helical" evidence="5">
    <location>
        <begin position="53"/>
        <end position="76"/>
    </location>
</feature>
<feature type="transmembrane region" description="Helical" evidence="5">
    <location>
        <begin position="83"/>
        <end position="106"/>
    </location>
</feature>